<evidence type="ECO:0000313" key="1">
    <source>
        <dbReference type="EMBL" id="BDS10147.1"/>
    </source>
</evidence>
<protein>
    <submittedName>
        <fullName evidence="1">Uncharacterized protein</fullName>
    </submittedName>
</protein>
<organism evidence="1 2">
    <name type="scientific">Aureispira anguillae</name>
    <dbReference type="NCBI Taxonomy" id="2864201"/>
    <lineage>
        <taxon>Bacteria</taxon>
        <taxon>Pseudomonadati</taxon>
        <taxon>Bacteroidota</taxon>
        <taxon>Saprospiria</taxon>
        <taxon>Saprospirales</taxon>
        <taxon>Saprospiraceae</taxon>
        <taxon>Aureispira</taxon>
    </lineage>
</organism>
<dbReference type="KEGG" id="aup:AsAng_0008550"/>
<reference evidence="1" key="1">
    <citation type="submission" date="2022-09" db="EMBL/GenBank/DDBJ databases">
        <title>Aureispira anguillicida sp. nov., isolated from Leptocephalus of Japanese eel Anguilla japonica.</title>
        <authorList>
            <person name="Yuasa K."/>
            <person name="Mekata T."/>
            <person name="Ikunari K."/>
        </authorList>
    </citation>
    <scope>NUCLEOTIDE SEQUENCE</scope>
    <source>
        <strain evidence="1">EL160426</strain>
    </source>
</reference>
<evidence type="ECO:0000313" key="2">
    <source>
        <dbReference type="Proteomes" id="UP001060919"/>
    </source>
</evidence>
<dbReference type="EMBL" id="AP026867">
    <property type="protein sequence ID" value="BDS10147.1"/>
    <property type="molecule type" value="Genomic_DNA"/>
</dbReference>
<name>A0A915YBQ2_9BACT</name>
<dbReference type="Proteomes" id="UP001060919">
    <property type="component" value="Chromosome"/>
</dbReference>
<sequence length="60" mass="6764">MRLKATDKTIVVLPFINRGKQEEDDYFSDGLTENIINCLSKNAGLKVISRTSAFFLKGKK</sequence>
<keyword evidence="2" id="KW-1185">Reference proteome</keyword>
<dbReference type="AlphaFoldDB" id="A0A915YBQ2"/>
<dbReference type="RefSeq" id="WP_264791481.1">
    <property type="nucleotide sequence ID" value="NZ_AP026867.1"/>
</dbReference>
<accession>A0A915YBQ2</accession>
<proteinExistence type="predicted"/>
<gene>
    <name evidence="1" type="ORF">AsAng_0008550</name>
</gene>